<dbReference type="InterPro" id="IPR004839">
    <property type="entry name" value="Aminotransferase_I/II_large"/>
</dbReference>
<sequence>MAKYQFAKRVEGIQPSAIKELLALGADPEVISFGGGYPDPDLFPLDKLSGVYQEVILEEGKQALQYSTTEGLPALREKIIKRMAHIGIECTMDEVMMISGGQQGLDLVSKLFINEGDAIICESPTFLGALLSFKPYGPKFVSVPLEADGISIDHLEAALKENPNTKFIYTIPEFQNPTGVTMSLEKRKALLSLASQHNVLILEDSPYRELRYEGDVLPSIKSLDTEGRVIHLGSFSKILCPGLRLGWVVAPAEVIGKISMLKLASDTQNSTLNMHAVNRFMDKYDIDSHIEVLKQTYKRKKDLMVENMRTSFPDAVQYTNPEGGLFSWITFPERVDTVKLMRETLAEAKVAYVPGLSFFPTKVENNHCRINYSYMPDEKIEFGIQAIGRIVQNYFK</sequence>
<dbReference type="InterPro" id="IPR015424">
    <property type="entry name" value="PyrdxlP-dep_Trfase"/>
</dbReference>
<dbReference type="PANTHER" id="PTHR42790">
    <property type="entry name" value="AMINOTRANSFERASE"/>
    <property type="match status" value="1"/>
</dbReference>
<accession>A0ABS5PM58</accession>
<comment type="caution">
    <text evidence="6">The sequence shown here is derived from an EMBL/GenBank/DDBJ whole genome shotgun (WGS) entry which is preliminary data.</text>
</comment>
<organism evidence="6 7">
    <name type="scientific">Fusibacter paucivorans</name>
    <dbReference type="NCBI Taxonomy" id="76009"/>
    <lineage>
        <taxon>Bacteria</taxon>
        <taxon>Bacillati</taxon>
        <taxon>Bacillota</taxon>
        <taxon>Clostridia</taxon>
        <taxon>Eubacteriales</taxon>
        <taxon>Eubacteriales Family XII. Incertae Sedis</taxon>
        <taxon>Fusibacter</taxon>
    </lineage>
</organism>
<dbReference type="SUPFAM" id="SSF53383">
    <property type="entry name" value="PLP-dependent transferases"/>
    <property type="match status" value="1"/>
</dbReference>
<dbReference type="Gene3D" id="3.40.640.10">
    <property type="entry name" value="Type I PLP-dependent aspartate aminotransferase-like (Major domain)"/>
    <property type="match status" value="1"/>
</dbReference>
<gene>
    <name evidence="6" type="ORF">KHM83_06140</name>
</gene>
<keyword evidence="2 6" id="KW-0032">Aminotransferase</keyword>
<dbReference type="Proteomes" id="UP000746471">
    <property type="component" value="Unassembled WGS sequence"/>
</dbReference>
<comment type="cofactor">
    <cofactor evidence="1">
        <name>pyridoxal 5'-phosphate</name>
        <dbReference type="ChEBI" id="CHEBI:597326"/>
    </cofactor>
</comment>
<evidence type="ECO:0000313" key="7">
    <source>
        <dbReference type="Proteomes" id="UP000746471"/>
    </source>
</evidence>
<reference evidence="6 7" key="1">
    <citation type="submission" date="2021-05" db="EMBL/GenBank/DDBJ databases">
        <title>Fusibacter ferrireducens sp. nov., an anaerobic, sulfur- and Fe-reducing bacterium isolated from the mangrove sediment.</title>
        <authorList>
            <person name="Qiu D."/>
        </authorList>
    </citation>
    <scope>NUCLEOTIDE SEQUENCE [LARGE SCALE GENOMIC DNA]</scope>
    <source>
        <strain evidence="6 7">DSM 12116</strain>
    </source>
</reference>
<dbReference type="InterPro" id="IPR050859">
    <property type="entry name" value="Class-I_PLP-dep_aminotransf"/>
</dbReference>
<evidence type="ECO:0000256" key="2">
    <source>
        <dbReference type="ARBA" id="ARBA00022576"/>
    </source>
</evidence>
<dbReference type="Gene3D" id="3.90.1150.10">
    <property type="entry name" value="Aspartate Aminotransferase, domain 1"/>
    <property type="match status" value="1"/>
</dbReference>
<protein>
    <submittedName>
        <fullName evidence="6">PLP-dependent aminotransferase family protein</fullName>
    </submittedName>
</protein>
<dbReference type="InterPro" id="IPR015422">
    <property type="entry name" value="PyrdxlP-dep_Trfase_small"/>
</dbReference>
<keyword evidence="4" id="KW-0663">Pyridoxal phosphate</keyword>
<dbReference type="GO" id="GO:0008483">
    <property type="term" value="F:transaminase activity"/>
    <property type="evidence" value="ECO:0007669"/>
    <property type="project" value="UniProtKB-KW"/>
</dbReference>
<dbReference type="InterPro" id="IPR015421">
    <property type="entry name" value="PyrdxlP-dep_Trfase_major"/>
</dbReference>
<dbReference type="CDD" id="cd00609">
    <property type="entry name" value="AAT_like"/>
    <property type="match status" value="1"/>
</dbReference>
<evidence type="ECO:0000256" key="1">
    <source>
        <dbReference type="ARBA" id="ARBA00001933"/>
    </source>
</evidence>
<name>A0ABS5PM58_9FIRM</name>
<evidence type="ECO:0000259" key="5">
    <source>
        <dbReference type="Pfam" id="PF00155"/>
    </source>
</evidence>
<dbReference type="RefSeq" id="WP_213236030.1">
    <property type="nucleotide sequence ID" value="NZ_JAHBCL010000008.1"/>
</dbReference>
<dbReference type="EMBL" id="JAHBCL010000008">
    <property type="protein sequence ID" value="MBS7526250.1"/>
    <property type="molecule type" value="Genomic_DNA"/>
</dbReference>
<evidence type="ECO:0000256" key="3">
    <source>
        <dbReference type="ARBA" id="ARBA00022679"/>
    </source>
</evidence>
<proteinExistence type="predicted"/>
<keyword evidence="3" id="KW-0808">Transferase</keyword>
<keyword evidence="7" id="KW-1185">Reference proteome</keyword>
<dbReference type="PANTHER" id="PTHR42790:SF19">
    <property type="entry name" value="KYNURENINE_ALPHA-AMINOADIPATE AMINOTRANSFERASE, MITOCHONDRIAL"/>
    <property type="match status" value="1"/>
</dbReference>
<feature type="domain" description="Aminotransferase class I/classII large" evidence="5">
    <location>
        <begin position="57"/>
        <end position="387"/>
    </location>
</feature>
<evidence type="ECO:0000256" key="4">
    <source>
        <dbReference type="ARBA" id="ARBA00022898"/>
    </source>
</evidence>
<evidence type="ECO:0000313" key="6">
    <source>
        <dbReference type="EMBL" id="MBS7526250.1"/>
    </source>
</evidence>
<dbReference type="Pfam" id="PF00155">
    <property type="entry name" value="Aminotran_1_2"/>
    <property type="match status" value="1"/>
</dbReference>